<sequence length="75" mass="8802">MRRIILCAVLQVCKQIYRVISAHEKLRTLPEVGKAPTQTLRRFVRDKLFNLLYVNADFSLQISKVIPFPTVHFLF</sequence>
<proteinExistence type="evidence at transcript level"/>
<evidence type="ECO:0000313" key="1">
    <source>
        <dbReference type="EMBL" id="ABR16591.1"/>
    </source>
</evidence>
<organism evidence="1">
    <name type="scientific">Picea sitchensis</name>
    <name type="common">Sitka spruce</name>
    <name type="synonym">Pinus sitchensis</name>
    <dbReference type="NCBI Taxonomy" id="3332"/>
    <lineage>
        <taxon>Eukaryota</taxon>
        <taxon>Viridiplantae</taxon>
        <taxon>Streptophyta</taxon>
        <taxon>Embryophyta</taxon>
        <taxon>Tracheophyta</taxon>
        <taxon>Spermatophyta</taxon>
        <taxon>Pinopsida</taxon>
        <taxon>Pinidae</taxon>
        <taxon>Conifers I</taxon>
        <taxon>Pinales</taxon>
        <taxon>Pinaceae</taxon>
        <taxon>Picea</taxon>
    </lineage>
</organism>
<accession>B8LLR1</accession>
<protein>
    <submittedName>
        <fullName evidence="1">Uncharacterized protein</fullName>
    </submittedName>
</protein>
<dbReference type="EMBL" id="EF676705">
    <property type="protein sequence ID" value="ABR16591.1"/>
    <property type="molecule type" value="mRNA"/>
</dbReference>
<dbReference type="AlphaFoldDB" id="B8LLR1"/>
<reference evidence="1" key="1">
    <citation type="submission" date="2007-06" db="EMBL/GenBank/DDBJ databases">
        <title>Full length cDNA sequences from Sitka Spruce (Picea sitchensis).</title>
        <authorList>
            <person name="Ralph S.G."/>
            <person name="Chun H.E."/>
            <person name="Liao N."/>
            <person name="Ali J."/>
            <person name="Reid K."/>
            <person name="Kolosova N."/>
            <person name="Cooper N."/>
            <person name="Cullis C."/>
            <person name="Jancsik S."/>
            <person name="Moore R."/>
            <person name="Mayo M."/>
            <person name="Wagner S."/>
            <person name="Holt R.A."/>
            <person name="Jones S.J.M."/>
            <person name="Marra M.A."/>
            <person name="Ritland C.E."/>
            <person name="Ritland K."/>
            <person name="Bohlmann J."/>
        </authorList>
    </citation>
    <scope>NUCLEOTIDE SEQUENCE</scope>
    <source>
        <tissue evidence="1">Green portion of the leader tissue</tissue>
    </source>
</reference>
<name>B8LLR1_PICSI</name>